<feature type="signal peptide" evidence="5">
    <location>
        <begin position="1"/>
        <end position="20"/>
    </location>
</feature>
<evidence type="ECO:0000256" key="5">
    <source>
        <dbReference type="SAM" id="SignalP"/>
    </source>
</evidence>
<gene>
    <name evidence="7" type="ORF">CHH64_13255</name>
</gene>
<accession>A0A268A8R2</accession>
<evidence type="ECO:0000256" key="3">
    <source>
        <dbReference type="ARBA" id="ARBA00022475"/>
    </source>
</evidence>
<evidence type="ECO:0000313" key="8">
    <source>
        <dbReference type="Proteomes" id="UP000216013"/>
    </source>
</evidence>
<feature type="chain" id="PRO_5039048235" evidence="5">
    <location>
        <begin position="21"/>
        <end position="296"/>
    </location>
</feature>
<dbReference type="InterPro" id="IPR007210">
    <property type="entry name" value="ABC_Gly_betaine_transp_sub-bd"/>
</dbReference>
<keyword evidence="3" id="KW-1003">Cell membrane</keyword>
<evidence type="ECO:0000259" key="6">
    <source>
        <dbReference type="Pfam" id="PF04069"/>
    </source>
</evidence>
<feature type="domain" description="ABC-type glycine betaine transport system substrate-binding" evidence="6">
    <location>
        <begin position="31"/>
        <end position="173"/>
    </location>
</feature>
<evidence type="ECO:0000313" key="7">
    <source>
        <dbReference type="EMBL" id="PAD20504.1"/>
    </source>
</evidence>
<dbReference type="Proteomes" id="UP000216013">
    <property type="component" value="Unassembled WGS sequence"/>
</dbReference>
<comment type="caution">
    <text evidence="7">The sequence shown here is derived from an EMBL/GenBank/DDBJ whole genome shotgun (WGS) entry which is preliminary data.</text>
</comment>
<organism evidence="7 8">
    <name type="scientific">Terribacillus saccharophilus</name>
    <dbReference type="NCBI Taxonomy" id="361277"/>
    <lineage>
        <taxon>Bacteria</taxon>
        <taxon>Bacillati</taxon>
        <taxon>Bacillota</taxon>
        <taxon>Bacilli</taxon>
        <taxon>Bacillales</taxon>
        <taxon>Bacillaceae</taxon>
        <taxon>Terribacillus</taxon>
    </lineage>
</organism>
<dbReference type="Gene3D" id="3.10.105.10">
    <property type="entry name" value="Dipeptide-binding Protein, Domain 3"/>
    <property type="match status" value="1"/>
</dbReference>
<dbReference type="EMBL" id="NPBV01000022">
    <property type="protein sequence ID" value="PAD20504.1"/>
    <property type="molecule type" value="Genomic_DNA"/>
</dbReference>
<protein>
    <submittedName>
        <fullName evidence="7">Glycine/betaine ABC transporter</fullName>
    </submittedName>
</protein>
<dbReference type="PANTHER" id="PTHR47737">
    <property type="entry name" value="GLYCINE BETAINE/PROLINE BETAINE TRANSPORT SYSTEM PERMEASE PROTEIN PROW"/>
    <property type="match status" value="1"/>
</dbReference>
<dbReference type="RefSeq" id="WP_095261304.1">
    <property type="nucleotide sequence ID" value="NZ_NPBV01000022.1"/>
</dbReference>
<keyword evidence="2" id="KW-0813">Transport</keyword>
<reference evidence="7 8" key="1">
    <citation type="submission" date="2017-07" db="EMBL/GenBank/DDBJ databases">
        <title>Isolation and whole genome analysis of endospore-forming bacteria from heroin.</title>
        <authorList>
            <person name="Kalinowski J."/>
            <person name="Ahrens B."/>
            <person name="Al-Dilaimi A."/>
            <person name="Winkler A."/>
            <person name="Wibberg D."/>
            <person name="Schleenbecker U."/>
            <person name="Ruckert C."/>
            <person name="Wolfel R."/>
            <person name="Grass G."/>
        </authorList>
    </citation>
    <scope>NUCLEOTIDE SEQUENCE [LARGE SCALE GENOMIC DNA]</scope>
    <source>
        <strain evidence="7 8">7528</strain>
    </source>
</reference>
<comment type="subcellular location">
    <subcellularLocation>
        <location evidence="1">Cell membrane</location>
    </subcellularLocation>
</comment>
<evidence type="ECO:0000256" key="1">
    <source>
        <dbReference type="ARBA" id="ARBA00004236"/>
    </source>
</evidence>
<dbReference type="PANTHER" id="PTHR47737:SF1">
    <property type="entry name" value="GLYCINE BETAINE_PROLINE BETAINE TRANSPORT SYSTEM PERMEASE PROTEIN PROW"/>
    <property type="match status" value="1"/>
</dbReference>
<dbReference type="Pfam" id="PF04069">
    <property type="entry name" value="OpuAC"/>
    <property type="match status" value="2"/>
</dbReference>
<dbReference type="Gene3D" id="3.40.190.100">
    <property type="entry name" value="Glycine betaine-binding periplasmic protein, domain 2"/>
    <property type="match status" value="1"/>
</dbReference>
<dbReference type="GO" id="GO:0015226">
    <property type="term" value="F:carnitine transmembrane transporter activity"/>
    <property type="evidence" value="ECO:0007669"/>
    <property type="project" value="TreeGrafter"/>
</dbReference>
<dbReference type="AlphaFoldDB" id="A0A268A8R2"/>
<sequence length="296" mass="32279">MKKWKPFGVAIGLAMTLVAAGCGNDTSSSDSLSEQVDYTIVGIEAGAGVMKATENAIDDYQLDGWTIMPSSSGVMTIALEDAIEDKKPVVITGWTPHWMFAKYDLKYLDDPKGSYGEAESLHTLTRQGFADDVPGANKVLDQFNWSVKDMEEVMLEVNKGAEPAEAARKWVDKHADKVSEWTKDAEEGNGQEVSLVYVEWDSEVASTNVLKVVLDDLGYKTEITPLDNAIMWQAVVQGEADATASAWLPTTHGDLYEQYKDQVVDLGASLEGARTGLVVPSYVDADSIEDLDPKDN</sequence>
<dbReference type="GO" id="GO:0031460">
    <property type="term" value="P:glycine betaine transport"/>
    <property type="evidence" value="ECO:0007669"/>
    <property type="project" value="TreeGrafter"/>
</dbReference>
<dbReference type="GO" id="GO:0043190">
    <property type="term" value="C:ATP-binding cassette (ABC) transporter complex"/>
    <property type="evidence" value="ECO:0007669"/>
    <property type="project" value="InterPro"/>
</dbReference>
<feature type="domain" description="ABC-type glycine betaine transport system substrate-binding" evidence="6">
    <location>
        <begin position="192"/>
        <end position="293"/>
    </location>
</feature>
<dbReference type="GO" id="GO:0015871">
    <property type="term" value="P:choline transport"/>
    <property type="evidence" value="ECO:0007669"/>
    <property type="project" value="TreeGrafter"/>
</dbReference>
<dbReference type="PROSITE" id="PS51257">
    <property type="entry name" value="PROKAR_LIPOPROTEIN"/>
    <property type="match status" value="1"/>
</dbReference>
<dbReference type="SUPFAM" id="SSF53850">
    <property type="entry name" value="Periplasmic binding protein-like II"/>
    <property type="match status" value="2"/>
</dbReference>
<keyword evidence="4" id="KW-0472">Membrane</keyword>
<proteinExistence type="predicted"/>
<name>A0A268A8R2_9BACI</name>
<evidence type="ECO:0000256" key="4">
    <source>
        <dbReference type="ARBA" id="ARBA00023136"/>
    </source>
</evidence>
<evidence type="ECO:0000256" key="2">
    <source>
        <dbReference type="ARBA" id="ARBA00022448"/>
    </source>
</evidence>
<dbReference type="GO" id="GO:0005275">
    <property type="term" value="F:amine transmembrane transporter activity"/>
    <property type="evidence" value="ECO:0007669"/>
    <property type="project" value="TreeGrafter"/>
</dbReference>
<keyword evidence="5" id="KW-0732">Signal</keyword>